<dbReference type="AlphaFoldDB" id="A0A6G7YNY1"/>
<reference evidence="5 6" key="1">
    <citation type="submission" date="2020-03" db="EMBL/GenBank/DDBJ databases">
        <title>Sphingomonas sp. nov., isolated from fish.</title>
        <authorList>
            <person name="Hyun D.-W."/>
            <person name="Bae J.-W."/>
        </authorList>
    </citation>
    <scope>NUCLEOTIDE SEQUENCE [LARGE SCALE GENOMIC DNA]</scope>
    <source>
        <strain evidence="5 6">HDW15B</strain>
    </source>
</reference>
<evidence type="ECO:0000256" key="3">
    <source>
        <dbReference type="ARBA" id="ARBA00038502"/>
    </source>
</evidence>
<keyword evidence="2" id="KW-0012">Acyltransferase</keyword>
<evidence type="ECO:0000313" key="6">
    <source>
        <dbReference type="Proteomes" id="UP000503222"/>
    </source>
</evidence>
<dbReference type="PANTHER" id="PTHR43792">
    <property type="entry name" value="GNAT FAMILY, PUTATIVE (AFU_ORTHOLOGUE AFUA_3G00765)-RELATED-RELATED"/>
    <property type="match status" value="1"/>
</dbReference>
<dbReference type="Gene3D" id="3.40.630.30">
    <property type="match status" value="1"/>
</dbReference>
<evidence type="ECO:0000256" key="2">
    <source>
        <dbReference type="ARBA" id="ARBA00023315"/>
    </source>
</evidence>
<evidence type="ECO:0000313" key="5">
    <source>
        <dbReference type="EMBL" id="QIK78444.1"/>
    </source>
</evidence>
<dbReference type="PANTHER" id="PTHR43792:SF8">
    <property type="entry name" value="[RIBOSOMAL PROTEIN US5]-ALANINE N-ACETYLTRANSFERASE"/>
    <property type="match status" value="1"/>
</dbReference>
<dbReference type="RefSeq" id="WP_166410837.1">
    <property type="nucleotide sequence ID" value="NZ_CP049869.1"/>
</dbReference>
<dbReference type="PROSITE" id="PS51186">
    <property type="entry name" value="GNAT"/>
    <property type="match status" value="1"/>
</dbReference>
<comment type="similarity">
    <text evidence="3">Belongs to the acetyltransferase family. RimJ subfamily.</text>
</comment>
<proteinExistence type="inferred from homology"/>
<dbReference type="InterPro" id="IPR051531">
    <property type="entry name" value="N-acetyltransferase"/>
</dbReference>
<dbReference type="KEGG" id="spii:G7077_05540"/>
<dbReference type="InterPro" id="IPR000182">
    <property type="entry name" value="GNAT_dom"/>
</dbReference>
<dbReference type="InterPro" id="IPR016181">
    <property type="entry name" value="Acyl_CoA_acyltransferase"/>
</dbReference>
<keyword evidence="1 5" id="KW-0808">Transferase</keyword>
<dbReference type="Pfam" id="PF13302">
    <property type="entry name" value="Acetyltransf_3"/>
    <property type="match status" value="1"/>
</dbReference>
<dbReference type="CDD" id="cd04301">
    <property type="entry name" value="NAT_SF"/>
    <property type="match status" value="1"/>
</dbReference>
<evidence type="ECO:0000256" key="1">
    <source>
        <dbReference type="ARBA" id="ARBA00022679"/>
    </source>
</evidence>
<accession>A0A6G7YNY1</accession>
<evidence type="ECO:0000259" key="4">
    <source>
        <dbReference type="PROSITE" id="PS51186"/>
    </source>
</evidence>
<dbReference type="GO" id="GO:0016747">
    <property type="term" value="F:acyltransferase activity, transferring groups other than amino-acyl groups"/>
    <property type="evidence" value="ECO:0007669"/>
    <property type="project" value="InterPro"/>
</dbReference>
<sequence>MFARTSRLMLRPAWAEDARVLGNLLADAMICRALWHPVDQGDWVPQPSDPLLPSLLIFERTSGAPRLIGACGLSRRASGALVLKVWIDPAQRGRGFASEACAALLEIAATLGFRQIEAGHEADDPAAAALLGKLGFRSTGLAALPSGKSSKRQVPTNLLRARLCDKREALAA</sequence>
<dbReference type="EMBL" id="CP049869">
    <property type="protein sequence ID" value="QIK78444.1"/>
    <property type="molecule type" value="Genomic_DNA"/>
</dbReference>
<protein>
    <submittedName>
        <fullName evidence="5">GNAT family N-acetyltransferase</fullName>
    </submittedName>
</protein>
<feature type="domain" description="N-acetyltransferase" evidence="4">
    <location>
        <begin position="8"/>
        <end position="165"/>
    </location>
</feature>
<gene>
    <name evidence="5" type="ORF">G7077_05540</name>
</gene>
<name>A0A6G7YNY1_9SPHN</name>
<dbReference type="SUPFAM" id="SSF55729">
    <property type="entry name" value="Acyl-CoA N-acyltransferases (Nat)"/>
    <property type="match status" value="1"/>
</dbReference>
<keyword evidence="6" id="KW-1185">Reference proteome</keyword>
<dbReference type="Proteomes" id="UP000503222">
    <property type="component" value="Chromosome"/>
</dbReference>
<organism evidence="5 6">
    <name type="scientific">Sphingomonas piscis</name>
    <dbReference type="NCBI Taxonomy" id="2714943"/>
    <lineage>
        <taxon>Bacteria</taxon>
        <taxon>Pseudomonadati</taxon>
        <taxon>Pseudomonadota</taxon>
        <taxon>Alphaproteobacteria</taxon>
        <taxon>Sphingomonadales</taxon>
        <taxon>Sphingomonadaceae</taxon>
        <taxon>Sphingomonas</taxon>
    </lineage>
</organism>